<dbReference type="VEuPathDB" id="FungiDB:H257_03617"/>
<dbReference type="GeneID" id="20805613"/>
<evidence type="ECO:0000256" key="1">
    <source>
        <dbReference type="SAM" id="MobiDB-lite"/>
    </source>
</evidence>
<feature type="compositionally biased region" description="Polar residues" evidence="1">
    <location>
        <begin position="15"/>
        <end position="27"/>
    </location>
</feature>
<dbReference type="AlphaFoldDB" id="W4GXJ0"/>
<dbReference type="EMBL" id="KI913119">
    <property type="protein sequence ID" value="ETV84397.1"/>
    <property type="molecule type" value="Genomic_DNA"/>
</dbReference>
<gene>
    <name evidence="2" type="ORF">H257_03617</name>
</gene>
<protein>
    <submittedName>
        <fullName evidence="2">Uncharacterized protein</fullName>
    </submittedName>
</protein>
<sequence>MFHAFRRCAVHMRRNTATSRRLNTGNPQEAAEGATAAGRHSPTPPSQGELKWARRLNELEKKFKGFSTGEHAERHWGYKGPFWGFLGGVFVGCLARPGKESKHDADEFRRLRNVARDLQDESWELKNRLTLIQQSIDQLRVAQHQQVIPPRSHN</sequence>
<accession>W4GXJ0</accession>
<feature type="region of interest" description="Disordered" evidence="1">
    <location>
        <begin position="15"/>
        <end position="48"/>
    </location>
</feature>
<organism evidence="2">
    <name type="scientific">Aphanomyces astaci</name>
    <name type="common">Crayfish plague agent</name>
    <dbReference type="NCBI Taxonomy" id="112090"/>
    <lineage>
        <taxon>Eukaryota</taxon>
        <taxon>Sar</taxon>
        <taxon>Stramenopiles</taxon>
        <taxon>Oomycota</taxon>
        <taxon>Saprolegniomycetes</taxon>
        <taxon>Saprolegniales</taxon>
        <taxon>Verrucalvaceae</taxon>
        <taxon>Aphanomyces</taxon>
    </lineage>
</organism>
<reference evidence="2" key="1">
    <citation type="submission" date="2013-12" db="EMBL/GenBank/DDBJ databases">
        <title>The Genome Sequence of Aphanomyces astaci APO3.</title>
        <authorList>
            <consortium name="The Broad Institute Genomics Platform"/>
            <person name="Russ C."/>
            <person name="Tyler B."/>
            <person name="van West P."/>
            <person name="Dieguez-Uribeondo J."/>
            <person name="Young S.K."/>
            <person name="Zeng Q."/>
            <person name="Gargeya S."/>
            <person name="Fitzgerald M."/>
            <person name="Abouelleil A."/>
            <person name="Alvarado L."/>
            <person name="Chapman S.B."/>
            <person name="Gainer-Dewar J."/>
            <person name="Goldberg J."/>
            <person name="Griggs A."/>
            <person name="Gujja S."/>
            <person name="Hansen M."/>
            <person name="Howarth C."/>
            <person name="Imamovic A."/>
            <person name="Ireland A."/>
            <person name="Larimer J."/>
            <person name="McCowan C."/>
            <person name="Murphy C."/>
            <person name="Pearson M."/>
            <person name="Poon T.W."/>
            <person name="Priest M."/>
            <person name="Roberts A."/>
            <person name="Saif S."/>
            <person name="Shea T."/>
            <person name="Sykes S."/>
            <person name="Wortman J."/>
            <person name="Nusbaum C."/>
            <person name="Birren B."/>
        </authorList>
    </citation>
    <scope>NUCLEOTIDE SEQUENCE [LARGE SCALE GENOMIC DNA]</scope>
    <source>
        <strain evidence="2">APO3</strain>
    </source>
</reference>
<proteinExistence type="predicted"/>
<evidence type="ECO:0000313" key="2">
    <source>
        <dbReference type="EMBL" id="ETV84397.1"/>
    </source>
</evidence>
<name>W4GXJ0_APHAT</name>
<dbReference type="RefSeq" id="XP_009826089.1">
    <property type="nucleotide sequence ID" value="XM_009827787.1"/>
</dbReference>
<dbReference type="OrthoDB" id="77827at2759"/>